<dbReference type="KEGG" id="dsa:Desal_2243"/>
<evidence type="ECO:0000313" key="2">
    <source>
        <dbReference type="Proteomes" id="UP000002601"/>
    </source>
</evidence>
<keyword evidence="2" id="KW-1185">Reference proteome</keyword>
<protein>
    <submittedName>
        <fullName evidence="1">Uncharacterized protein</fullName>
    </submittedName>
</protein>
<dbReference type="HOGENOM" id="CLU_3373373_0_0_7"/>
<gene>
    <name evidence="1" type="ordered locus">Desal_2243</name>
</gene>
<dbReference type="STRING" id="526222.Desal_2243"/>
<name>C6BWL9_MARSD</name>
<proteinExistence type="predicted"/>
<reference evidence="1 2" key="1">
    <citation type="submission" date="2009-06" db="EMBL/GenBank/DDBJ databases">
        <title>Complete sequence of Desulfovibrio salexigens DSM 2638.</title>
        <authorList>
            <consortium name="US DOE Joint Genome Institute"/>
            <person name="Lucas S."/>
            <person name="Copeland A."/>
            <person name="Lapidus A."/>
            <person name="Glavina del Rio T."/>
            <person name="Tice H."/>
            <person name="Bruce D."/>
            <person name="Goodwin L."/>
            <person name="Pitluck S."/>
            <person name="Munk A.C."/>
            <person name="Brettin T."/>
            <person name="Detter J.C."/>
            <person name="Han C."/>
            <person name="Tapia R."/>
            <person name="Larimer F."/>
            <person name="Land M."/>
            <person name="Hauser L."/>
            <person name="Kyrpides N."/>
            <person name="Anderson I."/>
            <person name="Wall J.D."/>
            <person name="Arkin A.P."/>
            <person name="Dehal P."/>
            <person name="Chivian D."/>
            <person name="Giles B."/>
            <person name="Hazen T.C."/>
        </authorList>
    </citation>
    <scope>NUCLEOTIDE SEQUENCE [LARGE SCALE GENOMIC DNA]</scope>
    <source>
        <strain evidence="2">ATCC 14822 / DSM 2638 / NCIMB 8403 / VKM B-1763</strain>
    </source>
</reference>
<organism evidence="1 2">
    <name type="scientific">Maridesulfovibrio salexigens (strain ATCC 14822 / DSM 2638 / NCIMB 8403 / VKM B-1763)</name>
    <name type="common">Desulfovibrio salexigens</name>
    <dbReference type="NCBI Taxonomy" id="526222"/>
    <lineage>
        <taxon>Bacteria</taxon>
        <taxon>Pseudomonadati</taxon>
        <taxon>Thermodesulfobacteriota</taxon>
        <taxon>Desulfovibrionia</taxon>
        <taxon>Desulfovibrionales</taxon>
        <taxon>Desulfovibrionaceae</taxon>
        <taxon>Maridesulfovibrio</taxon>
    </lineage>
</organism>
<sequence length="34" mass="3759">MNAKVDVAINVFGKVHQTALSILSLMECSGKHMW</sequence>
<dbReference type="EMBL" id="CP001649">
    <property type="protein sequence ID" value="ACS80299.1"/>
    <property type="molecule type" value="Genomic_DNA"/>
</dbReference>
<dbReference type="Proteomes" id="UP000002601">
    <property type="component" value="Chromosome"/>
</dbReference>
<dbReference type="AlphaFoldDB" id="C6BWL9"/>
<evidence type="ECO:0000313" key="1">
    <source>
        <dbReference type="EMBL" id="ACS80299.1"/>
    </source>
</evidence>
<accession>C6BWL9</accession>